<keyword evidence="10" id="KW-1185">Reference proteome</keyword>
<comment type="caution">
    <text evidence="9">The sequence shown here is derived from an EMBL/GenBank/DDBJ whole genome shotgun (WGS) entry which is preliminary data.</text>
</comment>
<keyword evidence="5" id="KW-0812">Transmembrane</keyword>
<evidence type="ECO:0000256" key="2">
    <source>
        <dbReference type="ARBA" id="ARBA00007613"/>
    </source>
</evidence>
<keyword evidence="6" id="KW-0472">Membrane</keyword>
<keyword evidence="4" id="KW-1134">Transmembrane beta strand</keyword>
<evidence type="ECO:0000256" key="3">
    <source>
        <dbReference type="ARBA" id="ARBA00022448"/>
    </source>
</evidence>
<evidence type="ECO:0000313" key="10">
    <source>
        <dbReference type="Proteomes" id="UP000798602"/>
    </source>
</evidence>
<reference evidence="10" key="1">
    <citation type="submission" date="2020-01" db="EMBL/GenBank/DDBJ databases">
        <title>Sphingomonas sp. strain CSW-10.</title>
        <authorList>
            <person name="Chen W.-M."/>
        </authorList>
    </citation>
    <scope>NUCLEOTIDE SEQUENCE [LARGE SCALE GENOMIC DNA]</scope>
    <source>
        <strain evidence="10">NST-5</strain>
    </source>
</reference>
<dbReference type="Proteomes" id="UP000798602">
    <property type="component" value="Unassembled WGS sequence"/>
</dbReference>
<accession>A0ABW9Z4I0</accession>
<evidence type="ECO:0000256" key="1">
    <source>
        <dbReference type="ARBA" id="ARBA00004442"/>
    </source>
</evidence>
<evidence type="ECO:0000256" key="6">
    <source>
        <dbReference type="ARBA" id="ARBA00023136"/>
    </source>
</evidence>
<proteinExistence type="inferred from homology"/>
<dbReference type="InterPro" id="IPR051906">
    <property type="entry name" value="TolC-like"/>
</dbReference>
<keyword evidence="8" id="KW-0732">Signal</keyword>
<organism evidence="9 10">
    <name type="scientific">Flavobacterium ichthyis</name>
    <dbReference type="NCBI Taxonomy" id="2698827"/>
    <lineage>
        <taxon>Bacteria</taxon>
        <taxon>Pseudomonadati</taxon>
        <taxon>Bacteroidota</taxon>
        <taxon>Flavobacteriia</taxon>
        <taxon>Flavobacteriales</taxon>
        <taxon>Flavobacteriaceae</taxon>
        <taxon>Flavobacterium</taxon>
    </lineage>
</organism>
<evidence type="ECO:0000313" key="9">
    <source>
        <dbReference type="EMBL" id="NBL63594.1"/>
    </source>
</evidence>
<sequence length="444" mass="49813">MTKNKILIFNYIKTQLLFCFIACNAFAQELLTIEDAVKIALVNNYDIKIASNDVKIATQNISLANAGILPGLNAIVTNNNSILDTEQTQQDGSVRNLDNARNFNLTYGVQLSWTVFNGFAMFARYRELKELKKLEEAEFQLAVFTRISDVYSTYYDLVQQKKQLQALDTAIAISDLRLNTAKNRYTIGKAAKLEVLNAEVDMNSDQTMLLRQKELFANTKILLNEILARDVNTTFDIPDEVTIDESLLLPELMQLAEKQNPQLQAQIVNKRVAELQLKQVKGARLPLVNITSGYNFTRQEASLGFITQSTGNGLTYGISASLPIFNGGLQNRNERIAKIQIENSEIAIKQQKQLLQSQLSSAYQTYLTNLELTKLEAKNLKIAKENMDITLAKFRIGTIAPLEFREAQLNYINAKVRNSNAQFAAKVSEINLKEIAGNLPITGI</sequence>
<dbReference type="Gene3D" id="1.20.1600.10">
    <property type="entry name" value="Outer membrane efflux proteins (OEP)"/>
    <property type="match status" value="1"/>
</dbReference>
<name>A0ABW9Z4I0_9FLAO</name>
<keyword evidence="3" id="KW-0813">Transport</keyword>
<dbReference type="PANTHER" id="PTHR30026">
    <property type="entry name" value="OUTER MEMBRANE PROTEIN TOLC"/>
    <property type="match status" value="1"/>
</dbReference>
<dbReference type="RefSeq" id="WP_166535433.1">
    <property type="nucleotide sequence ID" value="NZ_JAABLM010000001.1"/>
</dbReference>
<comment type="similarity">
    <text evidence="2">Belongs to the outer membrane factor (OMF) (TC 1.B.17) family.</text>
</comment>
<feature type="chain" id="PRO_5046638932" evidence="8">
    <location>
        <begin position="28"/>
        <end position="444"/>
    </location>
</feature>
<evidence type="ECO:0000256" key="7">
    <source>
        <dbReference type="ARBA" id="ARBA00023237"/>
    </source>
</evidence>
<evidence type="ECO:0000256" key="5">
    <source>
        <dbReference type="ARBA" id="ARBA00022692"/>
    </source>
</evidence>
<dbReference type="Pfam" id="PF02321">
    <property type="entry name" value="OEP"/>
    <property type="match status" value="2"/>
</dbReference>
<evidence type="ECO:0000256" key="4">
    <source>
        <dbReference type="ARBA" id="ARBA00022452"/>
    </source>
</evidence>
<protein>
    <submittedName>
        <fullName evidence="9">TolC family protein</fullName>
    </submittedName>
</protein>
<keyword evidence="7" id="KW-0998">Cell outer membrane</keyword>
<evidence type="ECO:0000256" key="8">
    <source>
        <dbReference type="SAM" id="SignalP"/>
    </source>
</evidence>
<dbReference type="SUPFAM" id="SSF56954">
    <property type="entry name" value="Outer membrane efflux proteins (OEP)"/>
    <property type="match status" value="1"/>
</dbReference>
<dbReference type="EMBL" id="JAABLM010000001">
    <property type="protein sequence ID" value="NBL63594.1"/>
    <property type="molecule type" value="Genomic_DNA"/>
</dbReference>
<dbReference type="InterPro" id="IPR003423">
    <property type="entry name" value="OMP_efflux"/>
</dbReference>
<feature type="signal peptide" evidence="8">
    <location>
        <begin position="1"/>
        <end position="27"/>
    </location>
</feature>
<dbReference type="PANTHER" id="PTHR30026:SF20">
    <property type="entry name" value="OUTER MEMBRANE PROTEIN TOLC"/>
    <property type="match status" value="1"/>
</dbReference>
<comment type="subcellular location">
    <subcellularLocation>
        <location evidence="1">Cell outer membrane</location>
    </subcellularLocation>
</comment>
<gene>
    <name evidence="9" type="ORF">GV828_00080</name>
</gene>